<name>A0ABY4SMS4_9CAUL</name>
<dbReference type="EMBL" id="CP097649">
    <property type="protein sequence ID" value="URI15214.1"/>
    <property type="molecule type" value="Genomic_DNA"/>
</dbReference>
<accession>A0ABY4SMS4</accession>
<protein>
    <submittedName>
        <fullName evidence="2">Complex I NDUFA9 subunit family protein</fullName>
    </submittedName>
</protein>
<dbReference type="PANTHER" id="PTHR12126">
    <property type="entry name" value="NADH-UBIQUINONE OXIDOREDUCTASE 39 KDA SUBUNIT-RELATED"/>
    <property type="match status" value="1"/>
</dbReference>
<dbReference type="PANTHER" id="PTHR12126:SF11">
    <property type="entry name" value="NADH DEHYDROGENASE [UBIQUINONE] 1 ALPHA SUBCOMPLEX SUBUNIT 9, MITOCHONDRIAL"/>
    <property type="match status" value="1"/>
</dbReference>
<dbReference type="InterPro" id="IPR051207">
    <property type="entry name" value="ComplexI_NDUFA9_subunit"/>
</dbReference>
<dbReference type="CDD" id="cd05271">
    <property type="entry name" value="NDUFA9_like_SDR_a"/>
    <property type="match status" value="1"/>
</dbReference>
<keyword evidence="3" id="KW-1185">Reference proteome</keyword>
<evidence type="ECO:0000313" key="2">
    <source>
        <dbReference type="EMBL" id="URI15214.1"/>
    </source>
</evidence>
<dbReference type="InterPro" id="IPR001509">
    <property type="entry name" value="Epimerase_deHydtase"/>
</dbReference>
<dbReference type="Gene3D" id="3.40.50.720">
    <property type="entry name" value="NAD(P)-binding Rossmann-like Domain"/>
    <property type="match status" value="1"/>
</dbReference>
<proteinExistence type="predicted"/>
<dbReference type="Proteomes" id="UP001055429">
    <property type="component" value="Chromosome"/>
</dbReference>
<organism evidence="2 3">
    <name type="scientific">Brevundimonas albigilva</name>
    <dbReference type="NCBI Taxonomy" id="1312364"/>
    <lineage>
        <taxon>Bacteria</taxon>
        <taxon>Pseudomonadati</taxon>
        <taxon>Pseudomonadota</taxon>
        <taxon>Alphaproteobacteria</taxon>
        <taxon>Caulobacterales</taxon>
        <taxon>Caulobacteraceae</taxon>
        <taxon>Brevundimonas</taxon>
    </lineage>
</organism>
<dbReference type="Pfam" id="PF01370">
    <property type="entry name" value="Epimerase"/>
    <property type="match status" value="1"/>
</dbReference>
<feature type="domain" description="NAD-dependent epimerase/dehydratase" evidence="1">
    <location>
        <begin position="10"/>
        <end position="219"/>
    </location>
</feature>
<sequence>MADLAPGVVTLFGGSGFIGSQAVRALARRGWRIRVAVRNPVLAIEVQPLGDPGQIQFMRCDVTNPDDVARALRGSDALVNLVGVLHDGGKRRGFQAVHVEAARTIAQAARAAGVRRVVQISAIGADLDSPSAYARSKAQAEQEIRAVHPDAVILRPSLVFGAGDGFLNRFASMATFSPVLPLIGGGETKFQPVYVGDVAEAIARAVVQGAAAGQTYELGGPSVWTFREVLELVKRETGRDRLLAPVPFVVARPLGAALEMVGLFGLTPPLTRDQVLMLEVDNVVAPGAATLADLGVVHPTGMEAIAPSYLWRYRTGGQFAQLPALDA</sequence>
<reference evidence="2" key="1">
    <citation type="submission" date="2022-05" db="EMBL/GenBank/DDBJ databases">
        <title>Brevundimonas albigilva TT17 genome sequence.</title>
        <authorList>
            <person name="Lee K."/>
            <person name="Son H."/>
        </authorList>
    </citation>
    <scope>NUCLEOTIDE SEQUENCE</scope>
    <source>
        <strain evidence="2">TT17</strain>
    </source>
</reference>
<dbReference type="RefSeq" id="WP_249751789.1">
    <property type="nucleotide sequence ID" value="NZ_CP097298.1"/>
</dbReference>
<dbReference type="InterPro" id="IPR036291">
    <property type="entry name" value="NAD(P)-bd_dom_sf"/>
</dbReference>
<gene>
    <name evidence="2" type="ORF">M8231_15720</name>
</gene>
<evidence type="ECO:0000313" key="3">
    <source>
        <dbReference type="Proteomes" id="UP001055429"/>
    </source>
</evidence>
<dbReference type="SUPFAM" id="SSF51735">
    <property type="entry name" value="NAD(P)-binding Rossmann-fold domains"/>
    <property type="match status" value="1"/>
</dbReference>
<evidence type="ECO:0000259" key="1">
    <source>
        <dbReference type="Pfam" id="PF01370"/>
    </source>
</evidence>